<protein>
    <recommendedName>
        <fullName evidence="2">Peptidase C45 hydrolase domain-containing protein</fullName>
    </recommendedName>
</protein>
<accession>A0A0F6YKE0</accession>
<dbReference type="Gene3D" id="3.60.60.10">
    <property type="entry name" value="Penicillin V Acylase, Chain A"/>
    <property type="match status" value="1"/>
</dbReference>
<evidence type="ECO:0000313" key="3">
    <source>
        <dbReference type="EMBL" id="AKF08772.1"/>
    </source>
</evidence>
<reference evidence="3 4" key="1">
    <citation type="submission" date="2015-03" db="EMBL/GenBank/DDBJ databases">
        <title>Genome assembly of Sandaracinus amylolyticus DSM 53668.</title>
        <authorList>
            <person name="Sharma G."/>
            <person name="Subramanian S."/>
        </authorList>
    </citation>
    <scope>NUCLEOTIDE SEQUENCE [LARGE SCALE GENOMIC DNA]</scope>
    <source>
        <strain evidence="3 4">DSM 53668</strain>
    </source>
</reference>
<dbReference type="Pfam" id="PF03417">
    <property type="entry name" value="AAT"/>
    <property type="match status" value="1"/>
</dbReference>
<evidence type="ECO:0000256" key="1">
    <source>
        <dbReference type="SAM" id="MobiDB-lite"/>
    </source>
</evidence>
<name>A0A0F6YKE0_9BACT</name>
<organism evidence="3 4">
    <name type="scientific">Sandaracinus amylolyticus</name>
    <dbReference type="NCBI Taxonomy" id="927083"/>
    <lineage>
        <taxon>Bacteria</taxon>
        <taxon>Pseudomonadati</taxon>
        <taxon>Myxococcota</taxon>
        <taxon>Polyangia</taxon>
        <taxon>Polyangiales</taxon>
        <taxon>Sandaracinaceae</taxon>
        <taxon>Sandaracinus</taxon>
    </lineage>
</organism>
<dbReference type="InterPro" id="IPR047803">
    <property type="entry name" value="DCD1A/B-like"/>
</dbReference>
<dbReference type="KEGG" id="samy:DB32_005921"/>
<feature type="region of interest" description="Disordered" evidence="1">
    <location>
        <begin position="1"/>
        <end position="34"/>
    </location>
</feature>
<dbReference type="RefSeq" id="WP_053235879.1">
    <property type="nucleotide sequence ID" value="NZ_CP011125.1"/>
</dbReference>
<dbReference type="SUPFAM" id="SSF48452">
    <property type="entry name" value="TPR-like"/>
    <property type="match status" value="1"/>
</dbReference>
<dbReference type="NCBIfam" id="NF040521">
    <property type="entry name" value="C45_proenzyme"/>
    <property type="match status" value="1"/>
</dbReference>
<dbReference type="InterPro" id="IPR011990">
    <property type="entry name" value="TPR-like_helical_dom_sf"/>
</dbReference>
<evidence type="ECO:0000313" key="4">
    <source>
        <dbReference type="Proteomes" id="UP000034883"/>
    </source>
</evidence>
<sequence length="584" mass="64317">MTASLLDHAPAVPNASTTEQPAWRKHGKGAHRRTQGLHVIRLSGSFREMGEQHGALMRDQIRRGPMPYYRAHFTKLVGRSQLGALSHAVWPTLQMLVGRRVASRIPEFARETLRGLAEGSGMPYQDLVDGATMPDALLWLASSLMKVHAPGPAVAHRISLGLGCTSAIAWGDATKDGKLLHARNFDYHGVSCWPQEAAVIFHEPDRGQRYVSIASAGVPLGGITAMNEAGLTLTVHQHMFTDRARLGGTPIAVAGDTVMREAKSIADAEAILSAHRPVGCWTYLVTDGKTKEVLCWEENPDRHAAFKPARERSTFGYANVYLDEELGDTEVNLYGSYWRHNEARHRKANELLAQRRGTLDPQGMAEILADPGHDACRISEAISMVMTVGSVVFRPEDGVVWVGTGEAPTSEGSFVPFSLEHADHDPRAGTIDTTSRESAEARAAFEHYRRAYVQYLDEHDVGAARAEMRRAIELQPRQALYHFLEGLCALQIGDADGAARAMSSALEIGHPHEQRRAAMHLWRARAHAQAGRKKDAAADWRRCLALRADPVVHDAARRDLRRGWSARRAERAQVDFSMADVAIP</sequence>
<dbReference type="Gene3D" id="1.25.40.10">
    <property type="entry name" value="Tetratricopeptide repeat domain"/>
    <property type="match status" value="1"/>
</dbReference>
<dbReference type="AlphaFoldDB" id="A0A0F6YKE0"/>
<dbReference type="PANTHER" id="PTHR35190:SF2">
    <property type="entry name" value="PROTEIN DCD1B"/>
    <property type="match status" value="1"/>
</dbReference>
<dbReference type="EMBL" id="CP011125">
    <property type="protein sequence ID" value="AKF08772.1"/>
    <property type="molecule type" value="Genomic_DNA"/>
</dbReference>
<dbReference type="InterPro" id="IPR005079">
    <property type="entry name" value="Peptidase_C45_hydrolase"/>
</dbReference>
<gene>
    <name evidence="3" type="ORF">DB32_005921</name>
</gene>
<feature type="domain" description="Peptidase C45 hydrolase" evidence="2">
    <location>
        <begin position="174"/>
        <end position="404"/>
    </location>
</feature>
<keyword evidence="4" id="KW-1185">Reference proteome</keyword>
<dbReference type="OrthoDB" id="312907at2"/>
<evidence type="ECO:0000259" key="2">
    <source>
        <dbReference type="Pfam" id="PF03417"/>
    </source>
</evidence>
<dbReference type="STRING" id="927083.DB32_005921"/>
<dbReference type="InterPro" id="IPR047794">
    <property type="entry name" value="C45_proenzyme-like"/>
</dbReference>
<feature type="compositionally biased region" description="Basic residues" evidence="1">
    <location>
        <begin position="23"/>
        <end position="34"/>
    </location>
</feature>
<dbReference type="Proteomes" id="UP000034883">
    <property type="component" value="Chromosome"/>
</dbReference>
<dbReference type="PANTHER" id="PTHR35190">
    <property type="entry name" value="PROTEIN DCD1B"/>
    <property type="match status" value="1"/>
</dbReference>
<proteinExistence type="predicted"/>